<dbReference type="FunFam" id="1.10.20.140:FF:000001">
    <property type="entry name" value="tRNA dimethylallyltransferase"/>
    <property type="match status" value="1"/>
</dbReference>
<dbReference type="Proteomes" id="UP000676649">
    <property type="component" value="Chromosome"/>
</dbReference>
<dbReference type="EMBL" id="CP073754">
    <property type="protein sequence ID" value="QWF72210.1"/>
    <property type="molecule type" value="Genomic_DNA"/>
</dbReference>
<evidence type="ECO:0000256" key="11">
    <source>
        <dbReference type="RuleBase" id="RU003783"/>
    </source>
</evidence>
<dbReference type="InterPro" id="IPR018022">
    <property type="entry name" value="IPT"/>
</dbReference>
<dbReference type="RefSeq" id="WP_246535066.1">
    <property type="nucleotide sequence ID" value="NZ_CP073754.1"/>
</dbReference>
<evidence type="ECO:0000256" key="7">
    <source>
        <dbReference type="ARBA" id="ARBA00022840"/>
    </source>
</evidence>
<evidence type="ECO:0000256" key="4">
    <source>
        <dbReference type="ARBA" id="ARBA00022679"/>
    </source>
</evidence>
<feature type="region of interest" description="Interaction with substrate tRNA" evidence="10">
    <location>
        <begin position="163"/>
        <end position="167"/>
    </location>
</feature>
<feature type="region of interest" description="Interaction with substrate tRNA" evidence="10">
    <location>
        <begin position="39"/>
        <end position="42"/>
    </location>
</feature>
<keyword evidence="4 10" id="KW-0808">Transferase</keyword>
<evidence type="ECO:0000256" key="2">
    <source>
        <dbReference type="ARBA" id="ARBA00003213"/>
    </source>
</evidence>
<reference evidence="14" key="1">
    <citation type="submission" date="2021-04" db="EMBL/GenBank/DDBJ databases">
        <title>Draft genome sequence data of methanotrophic Methylovulum sp. strain S1L and Methylomonas sp. strain S2AM isolated from boreal lake water columns.</title>
        <authorList>
            <person name="Rissanen A.J."/>
            <person name="Mangayil R."/>
            <person name="Svenning M.M."/>
            <person name="Khanongnuch R."/>
        </authorList>
    </citation>
    <scope>NUCLEOTIDE SEQUENCE</scope>
    <source>
        <strain evidence="14">S2AM</strain>
    </source>
</reference>
<organism evidence="14 15">
    <name type="scientific">Methylomonas paludis</name>
    <dbReference type="NCBI Taxonomy" id="1173101"/>
    <lineage>
        <taxon>Bacteria</taxon>
        <taxon>Pseudomonadati</taxon>
        <taxon>Pseudomonadota</taxon>
        <taxon>Gammaproteobacteria</taxon>
        <taxon>Methylococcales</taxon>
        <taxon>Methylococcaceae</taxon>
        <taxon>Methylomonas</taxon>
    </lineage>
</organism>
<feature type="region of interest" description="Interaction with substrate tRNA" evidence="10">
    <location>
        <begin position="245"/>
        <end position="250"/>
    </location>
</feature>
<dbReference type="AlphaFoldDB" id="A0A975MR07"/>
<feature type="site" description="Interaction with substrate tRNA" evidence="10">
    <location>
        <position position="127"/>
    </location>
</feature>
<dbReference type="NCBIfam" id="TIGR00174">
    <property type="entry name" value="miaA"/>
    <property type="match status" value="1"/>
</dbReference>
<keyword evidence="15" id="KW-1185">Reference proteome</keyword>
<evidence type="ECO:0000256" key="12">
    <source>
        <dbReference type="RuleBase" id="RU003784"/>
    </source>
</evidence>
<dbReference type="InterPro" id="IPR039657">
    <property type="entry name" value="Dimethylallyltransferase"/>
</dbReference>
<dbReference type="KEGG" id="mpad:KEF85_07100"/>
<keyword evidence="6 10" id="KW-0547">Nucleotide-binding</keyword>
<evidence type="ECO:0000256" key="6">
    <source>
        <dbReference type="ARBA" id="ARBA00022741"/>
    </source>
</evidence>
<dbReference type="PANTHER" id="PTHR11088:SF60">
    <property type="entry name" value="TRNA DIMETHYLALLYLTRANSFERASE"/>
    <property type="match status" value="1"/>
</dbReference>
<feature type="binding site" evidence="10">
    <location>
        <begin position="16"/>
        <end position="21"/>
    </location>
    <ligand>
        <name>substrate</name>
    </ligand>
</feature>
<evidence type="ECO:0000256" key="10">
    <source>
        <dbReference type="HAMAP-Rule" id="MF_00185"/>
    </source>
</evidence>
<evidence type="ECO:0000313" key="15">
    <source>
        <dbReference type="Proteomes" id="UP000676649"/>
    </source>
</evidence>
<dbReference type="Pfam" id="PF01715">
    <property type="entry name" value="IPPT"/>
    <property type="match status" value="1"/>
</dbReference>
<gene>
    <name evidence="10 14" type="primary">miaA</name>
    <name evidence="14" type="ORF">KEF85_07100</name>
</gene>
<evidence type="ECO:0000256" key="3">
    <source>
        <dbReference type="ARBA" id="ARBA00005842"/>
    </source>
</evidence>
<protein>
    <recommendedName>
        <fullName evidence="10">tRNA dimethylallyltransferase</fullName>
        <ecNumber evidence="10">2.5.1.75</ecNumber>
    </recommendedName>
    <alternativeName>
        <fullName evidence="10">Dimethylallyl diphosphate:tRNA dimethylallyltransferase</fullName>
        <shortName evidence="10">DMAPP:tRNA dimethylallyltransferase</shortName>
        <shortName evidence="10">DMATase</shortName>
    </alternativeName>
    <alternativeName>
        <fullName evidence="10">Isopentenyl-diphosphate:tRNA isopentenyltransferase</fullName>
        <shortName evidence="10">IPP transferase</shortName>
        <shortName evidence="10">IPPT</shortName>
        <shortName evidence="10">IPTase</shortName>
    </alternativeName>
</protein>
<evidence type="ECO:0000256" key="1">
    <source>
        <dbReference type="ARBA" id="ARBA00001946"/>
    </source>
</evidence>
<keyword evidence="8 10" id="KW-0460">Magnesium</keyword>
<comment type="similarity">
    <text evidence="3 10 13">Belongs to the IPP transferase family.</text>
</comment>
<comment type="catalytic activity">
    <reaction evidence="9 10 11">
        <text>adenosine(37) in tRNA + dimethylallyl diphosphate = N(6)-dimethylallyladenosine(37) in tRNA + diphosphate</text>
        <dbReference type="Rhea" id="RHEA:26482"/>
        <dbReference type="Rhea" id="RHEA-COMP:10162"/>
        <dbReference type="Rhea" id="RHEA-COMP:10375"/>
        <dbReference type="ChEBI" id="CHEBI:33019"/>
        <dbReference type="ChEBI" id="CHEBI:57623"/>
        <dbReference type="ChEBI" id="CHEBI:74411"/>
        <dbReference type="ChEBI" id="CHEBI:74415"/>
        <dbReference type="EC" id="2.5.1.75"/>
    </reaction>
</comment>
<dbReference type="GO" id="GO:0005524">
    <property type="term" value="F:ATP binding"/>
    <property type="evidence" value="ECO:0007669"/>
    <property type="project" value="UniProtKB-UniRule"/>
</dbReference>
<dbReference type="GO" id="GO:0006400">
    <property type="term" value="P:tRNA modification"/>
    <property type="evidence" value="ECO:0007669"/>
    <property type="project" value="TreeGrafter"/>
</dbReference>
<evidence type="ECO:0000313" key="14">
    <source>
        <dbReference type="EMBL" id="QWF72210.1"/>
    </source>
</evidence>
<comment type="caution">
    <text evidence="10">Lacks conserved residue(s) required for the propagation of feature annotation.</text>
</comment>
<comment type="cofactor">
    <cofactor evidence="1 10">
        <name>Mg(2+)</name>
        <dbReference type="ChEBI" id="CHEBI:18420"/>
    </cofactor>
</comment>
<comment type="subunit">
    <text evidence="10">Monomer.</text>
</comment>
<accession>A0A975MR07</accession>
<feature type="site" description="Interaction with substrate tRNA" evidence="10">
    <location>
        <position position="105"/>
    </location>
</feature>
<sequence length="314" mass="34387">MQALQPLPVILLMGPTCSGKTALAVALAQALAGEIISVDSALVYRGMDIGTAKPTLAERGGIRHHLLDCLEPTANFSTGEFRSQALALIADIYARGKLPILAGGTMLYFSALTQGLAQLPGADAGIRERLEQELQALGKQALHDRLAELDPEAAARIHVNDPQRVQRALEVYEISGRSLSSYFQAQPANTLPYRFIKIIVAPEQRAELHEKIAQRFQQMLAQGFLDEVAALHARGDLHPGLPAIRCVGYRQAWAYLDGEYGYVEMQEKAIAATRQLAKRQFTWLRKETDACRLDSAAPDLLAQALAYIQAQLHP</sequence>
<feature type="binding site" evidence="10">
    <location>
        <begin position="14"/>
        <end position="21"/>
    </location>
    <ligand>
        <name>ATP</name>
        <dbReference type="ChEBI" id="CHEBI:30616"/>
    </ligand>
</feature>
<dbReference type="HAMAP" id="MF_00185">
    <property type="entry name" value="IPP_trans"/>
    <property type="match status" value="1"/>
</dbReference>
<dbReference type="EC" id="2.5.1.75" evidence="10"/>
<evidence type="ECO:0000256" key="8">
    <source>
        <dbReference type="ARBA" id="ARBA00022842"/>
    </source>
</evidence>
<keyword evidence="7 10" id="KW-0067">ATP-binding</keyword>
<dbReference type="PANTHER" id="PTHR11088">
    <property type="entry name" value="TRNA DIMETHYLALLYLTRANSFERASE"/>
    <property type="match status" value="1"/>
</dbReference>
<evidence type="ECO:0000256" key="9">
    <source>
        <dbReference type="ARBA" id="ARBA00049563"/>
    </source>
</evidence>
<evidence type="ECO:0000256" key="5">
    <source>
        <dbReference type="ARBA" id="ARBA00022694"/>
    </source>
</evidence>
<evidence type="ECO:0000256" key="13">
    <source>
        <dbReference type="RuleBase" id="RU003785"/>
    </source>
</evidence>
<keyword evidence="5 10" id="KW-0819">tRNA processing</keyword>
<name>A0A975MR07_9GAMM</name>
<comment type="function">
    <text evidence="2 10 12">Catalyzes the transfer of a dimethylallyl group onto the adenine at position 37 in tRNAs that read codons beginning with uridine, leading to the formation of N6-(dimethylallyl)adenosine (i(6)A).</text>
</comment>
<dbReference type="GO" id="GO:0052381">
    <property type="term" value="F:tRNA dimethylallyltransferase activity"/>
    <property type="evidence" value="ECO:0007669"/>
    <property type="project" value="UniProtKB-UniRule"/>
</dbReference>
<proteinExistence type="inferred from homology"/>